<keyword evidence="4" id="KW-1185">Reference proteome</keyword>
<reference evidence="3 4" key="1">
    <citation type="submission" date="2022-04" db="EMBL/GenBank/DDBJ databases">
        <authorList>
            <person name="Grouzdev D.S."/>
            <person name="Pantiukh K.S."/>
            <person name="Krutkina M.S."/>
        </authorList>
    </citation>
    <scope>NUCLEOTIDE SEQUENCE [LARGE SCALE GENOMIC DNA]</scope>
    <source>
        <strain evidence="3 4">6x-1</strain>
    </source>
</reference>
<dbReference type="Pfam" id="PF12770">
    <property type="entry name" value="CHAT"/>
    <property type="match status" value="1"/>
</dbReference>
<dbReference type="EMBL" id="JALKCH010000014">
    <property type="protein sequence ID" value="MCK0198741.1"/>
    <property type="molecule type" value="Genomic_DNA"/>
</dbReference>
<evidence type="ECO:0000259" key="1">
    <source>
        <dbReference type="Pfam" id="PF12770"/>
    </source>
</evidence>
<dbReference type="Proteomes" id="UP001203284">
    <property type="component" value="Unassembled WGS sequence"/>
</dbReference>
<evidence type="ECO:0000259" key="2">
    <source>
        <dbReference type="Pfam" id="PF14353"/>
    </source>
</evidence>
<proteinExistence type="predicted"/>
<accession>A0ABT0DFK1</accession>
<gene>
    <name evidence="3" type="ORF">MWN34_17725</name>
</gene>
<feature type="domain" description="CpXC" evidence="2">
    <location>
        <begin position="26"/>
        <end position="67"/>
    </location>
</feature>
<sequence>MSRSTVSRPTTIGMTDLSLADTYRARCPLCGTAFDATIWRIIDLDARPDRQPDIRDGSLQRSFCPACIGPGVERLGALCVVGTGPQGRQHINVAFEKKNAAEAIQTAHARFVKRCSDLGIDPAGIIPGGGGIARSIAELADSLAACSGIKVKSAGEERLHRSVELVFARDCEERRAILTAHPDLVRPGTIRLLASLPDTAPDIPRFRVRPILALLTAATREGIDAAIALCRADHEALAALRRLPGPVADAYLATLPETDEPSVEELEARGARILRFIAEHPDLHGDLKATVFLALGRGWQAQVPRHGDAAGERARSWLSRIIEDDDPAIRRLSRLEARQGLSASWDARLEGSAIENNRQALAHAEAAVAIAGTMSDEDQAGALMELGIGYTRRMVGDTFANRALAREAFARALLPGASHLTLQMVRYNEALTWIEESSGDIIEKIDTGLARLELLRTEGADLFRPDQQQLIHHSLGAALLRRGSLTDDVDDFGEAAQQFSIAYGLAVKQRDHRAKARLAYLHYAARTECMIRGGEPPDAGRVLAAIDTIQTDYDQQRAPAFFLETERLRALVLERFAPADGSRDAVLAARRRIVDTLRAHGMEQADWRDIFRLGVEQERSLDLASAARSFEAAAAAAETTLASASTSLRRDEEIVHASHIFSPLIAVLASLHERGEADGWRVLAAMEQGRARDLLDELGNRELPCPENVPDVLLATERELREALAGEPDDSVARMIGSEADIGRRVQQRQALYAQLGETYGRIAATGPAGAAYVALRRPAPPEAAALRILIDGLSDDTGVLAYWIDDPSTVAVFVRPHTPPLIRTLAFTPADARDLLEGLKARVDAPVPAQEQPPEAWQLYGQHLIEPFVGEIRHCRRLIIVPHGPAHRFPFHALQLTPGELLVDAVATQHIPSLAILRDLAPAAILPGRMTARVLCSAPGPKERQSFQAEALTVAAALGTQADLEATRETLLASAGDADILHLICHGRFDEEDPLAGELLLADGPVTVRELLALRLTASLVSLAACETGKIAAAKGDRLKGFAQALLLAGARTALLTLWSVWSEPTRFWMEQFYGALRDTETSTHPIASAHRVATLATRHRYPDPTCWAPFIVLGRTE</sequence>
<evidence type="ECO:0000313" key="4">
    <source>
        <dbReference type="Proteomes" id="UP001203284"/>
    </source>
</evidence>
<evidence type="ECO:0000313" key="3">
    <source>
        <dbReference type="EMBL" id="MCK0198741.1"/>
    </source>
</evidence>
<protein>
    <submittedName>
        <fullName evidence="3">CHAT domain-containing protein</fullName>
    </submittedName>
</protein>
<dbReference type="Pfam" id="PF14353">
    <property type="entry name" value="CpXC"/>
    <property type="match status" value="1"/>
</dbReference>
<name>A0ABT0DFK1_9HYPH</name>
<feature type="domain" description="CHAT" evidence="1">
    <location>
        <begin position="863"/>
        <end position="1116"/>
    </location>
</feature>
<dbReference type="RefSeq" id="WP_247030643.1">
    <property type="nucleotide sequence ID" value="NZ_JALKCH010000014.1"/>
</dbReference>
<comment type="caution">
    <text evidence="3">The sequence shown here is derived from an EMBL/GenBank/DDBJ whole genome shotgun (WGS) entry which is preliminary data.</text>
</comment>
<organism evidence="3 4">
    <name type="scientific">Ancylobacter crimeensis</name>
    <dbReference type="NCBI Taxonomy" id="2579147"/>
    <lineage>
        <taxon>Bacteria</taxon>
        <taxon>Pseudomonadati</taxon>
        <taxon>Pseudomonadota</taxon>
        <taxon>Alphaproteobacteria</taxon>
        <taxon>Hyphomicrobiales</taxon>
        <taxon>Xanthobacteraceae</taxon>
        <taxon>Ancylobacter</taxon>
    </lineage>
</organism>
<dbReference type="InterPro" id="IPR025682">
    <property type="entry name" value="CpXC_dom"/>
</dbReference>
<dbReference type="InterPro" id="IPR024983">
    <property type="entry name" value="CHAT_dom"/>
</dbReference>